<dbReference type="EMBL" id="LZYZ01000004">
    <property type="protein sequence ID" value="OOM11894.1"/>
    <property type="molecule type" value="Genomic_DNA"/>
</dbReference>
<keyword evidence="6 8" id="KW-1133">Transmembrane helix</keyword>
<evidence type="ECO:0000256" key="5">
    <source>
        <dbReference type="ARBA" id="ARBA00022960"/>
    </source>
</evidence>
<comment type="subcellular location">
    <subcellularLocation>
        <location evidence="1">Cell membrane</location>
        <topology evidence="1">Multi-pass membrane protein</topology>
    </subcellularLocation>
</comment>
<keyword evidence="3" id="KW-1003">Cell membrane</keyword>
<evidence type="ECO:0000256" key="7">
    <source>
        <dbReference type="ARBA" id="ARBA00023136"/>
    </source>
</evidence>
<dbReference type="NCBIfam" id="TIGR03426">
    <property type="entry name" value="shape_MreD"/>
    <property type="match status" value="1"/>
</dbReference>
<proteinExistence type="inferred from homology"/>
<keyword evidence="7 8" id="KW-0472">Membrane</keyword>
<feature type="transmembrane region" description="Helical" evidence="8">
    <location>
        <begin position="73"/>
        <end position="91"/>
    </location>
</feature>
<name>A0A1S8N605_CLOSA</name>
<keyword evidence="5" id="KW-0133">Cell shape</keyword>
<reference evidence="9 10" key="1">
    <citation type="submission" date="2016-05" db="EMBL/GenBank/DDBJ databases">
        <title>Microbial solvent formation.</title>
        <authorList>
            <person name="Poehlein A."/>
            <person name="Montoya Solano J.D."/>
            <person name="Flitsch S."/>
            <person name="Krabben P."/>
            <person name="Duerre P."/>
            <person name="Daniel R."/>
        </authorList>
    </citation>
    <scope>NUCLEOTIDE SEQUENCE [LARGE SCALE GENOMIC DNA]</scope>
    <source>
        <strain evidence="9 10">L1-8</strain>
    </source>
</reference>
<dbReference type="STRING" id="169679.CSACC_06120"/>
<dbReference type="InterPro" id="IPR017225">
    <property type="entry name" value="Cell_shape_determin_MreD_prd"/>
</dbReference>
<dbReference type="RefSeq" id="WP_077865569.1">
    <property type="nucleotide sequence ID" value="NZ_LZYZ01000004.1"/>
</dbReference>
<evidence type="ECO:0000256" key="4">
    <source>
        <dbReference type="ARBA" id="ARBA00022692"/>
    </source>
</evidence>
<comment type="caution">
    <text evidence="9">The sequence shown here is derived from an EMBL/GenBank/DDBJ whole genome shotgun (WGS) entry which is preliminary data.</text>
</comment>
<evidence type="ECO:0000256" key="6">
    <source>
        <dbReference type="ARBA" id="ARBA00022989"/>
    </source>
</evidence>
<dbReference type="AlphaFoldDB" id="A0A1S8N605"/>
<dbReference type="GO" id="GO:0008360">
    <property type="term" value="P:regulation of cell shape"/>
    <property type="evidence" value="ECO:0007669"/>
    <property type="project" value="UniProtKB-KW"/>
</dbReference>
<evidence type="ECO:0000256" key="1">
    <source>
        <dbReference type="ARBA" id="ARBA00004651"/>
    </source>
</evidence>
<gene>
    <name evidence="9" type="ORF">CLOSAC_23210</name>
</gene>
<evidence type="ECO:0000256" key="2">
    <source>
        <dbReference type="ARBA" id="ARBA00007776"/>
    </source>
</evidence>
<evidence type="ECO:0000313" key="9">
    <source>
        <dbReference type="EMBL" id="OOM11894.1"/>
    </source>
</evidence>
<feature type="transmembrane region" description="Helical" evidence="8">
    <location>
        <begin position="126"/>
        <end position="147"/>
    </location>
</feature>
<protein>
    <submittedName>
        <fullName evidence="9">Rod shape-determining protein MreD</fullName>
    </submittedName>
</protein>
<keyword evidence="4 8" id="KW-0812">Transmembrane</keyword>
<evidence type="ECO:0000256" key="8">
    <source>
        <dbReference type="SAM" id="Phobius"/>
    </source>
</evidence>
<sequence length="163" mass="18939">MERLIIVLISILLLILDNSLVPFFAIKGAYPSLLFTFVIAYSLVNKKENAVFIGVVSGILQDIFFYHGFGINALLNLILCLSASVIGEGIVRNKRLIPVISMFFVTILKYIGIFIILHIYNIKIHFTNSIFMGLYNSVIMFFIYKYIMNIYDDEYTKQRWRFR</sequence>
<dbReference type="Pfam" id="PF04093">
    <property type="entry name" value="MreD"/>
    <property type="match status" value="1"/>
</dbReference>
<accession>A0A1S8N605</accession>
<dbReference type="Proteomes" id="UP000191154">
    <property type="component" value="Unassembled WGS sequence"/>
</dbReference>
<dbReference type="PIRSF" id="PIRSF037497">
    <property type="entry name" value="MreD_Clostridium/Treponema_prd"/>
    <property type="match status" value="1"/>
</dbReference>
<evidence type="ECO:0000313" key="10">
    <source>
        <dbReference type="Proteomes" id="UP000191154"/>
    </source>
</evidence>
<comment type="similarity">
    <text evidence="2">Belongs to the MreD family.</text>
</comment>
<evidence type="ECO:0000256" key="3">
    <source>
        <dbReference type="ARBA" id="ARBA00022475"/>
    </source>
</evidence>
<dbReference type="GO" id="GO:0005886">
    <property type="term" value="C:plasma membrane"/>
    <property type="evidence" value="ECO:0007669"/>
    <property type="project" value="UniProtKB-SubCell"/>
</dbReference>
<organism evidence="9 10">
    <name type="scientific">Clostridium saccharobutylicum</name>
    <dbReference type="NCBI Taxonomy" id="169679"/>
    <lineage>
        <taxon>Bacteria</taxon>
        <taxon>Bacillati</taxon>
        <taxon>Bacillota</taxon>
        <taxon>Clostridia</taxon>
        <taxon>Eubacteriales</taxon>
        <taxon>Clostridiaceae</taxon>
        <taxon>Clostridium</taxon>
    </lineage>
</organism>
<feature type="transmembrane region" description="Helical" evidence="8">
    <location>
        <begin position="98"/>
        <end position="120"/>
    </location>
</feature>
<dbReference type="InterPro" id="IPR007227">
    <property type="entry name" value="Cell_shape_determining_MreD"/>
</dbReference>